<accession>A0A075HEC7</accession>
<protein>
    <submittedName>
        <fullName evidence="1">Uncharacterized protein</fullName>
    </submittedName>
</protein>
<sequence length="368" mass="42814">MMSQQQLTRFGFPVQKRIDLVSPPKPRSRITFDKPFWKKELSESQETLLEIHDKTNWTEVSLFQDYKTPKGLNKKILWNLPSTKPKKDSCGMFKTLGCFNLEEHPNNQAYISHTKLGCFRSACDYCWLEKWLARESTRSVKRIENYQKVIKSIGKTRFTEPIHVIVSPSWKDKFISYDLLKEKCRKMLKHAGIHGGLLIYHPFSLNKKTMTWVCRPHFHVVGFGWLLDTNKNTDLDGWVIKNKGIRDSLHNTVFYQLSHAGVADGIHSVTWFGDLGYRSKYAKLIKVENEEPNDNCEFCGELCVNTVFNATDRGPPDFEFIGLVDSCDWKPTESVQEAKERQNKTTCKPKPIGYLKLEEMSYNTWKNL</sequence>
<name>A0A075HEC7_9ARCH</name>
<reference evidence="1" key="1">
    <citation type="journal article" date="2014" name="Genome Biol. Evol.">
        <title>Pangenome evidence for extensive interdomain horizontal transfer affecting lineage core and shell genes in uncultured planktonic thaumarchaeota and euryarchaeota.</title>
        <authorList>
            <person name="Deschamps P."/>
            <person name="Zivanovic Y."/>
            <person name="Moreira D."/>
            <person name="Rodriguez-Valera F."/>
            <person name="Lopez-Garcia P."/>
        </authorList>
    </citation>
    <scope>NUCLEOTIDE SEQUENCE</scope>
</reference>
<evidence type="ECO:0000313" key="1">
    <source>
        <dbReference type="EMBL" id="AIF14289.1"/>
    </source>
</evidence>
<organism evidence="1">
    <name type="scientific">uncultured marine thaumarchaeote KM3_67_A04</name>
    <dbReference type="NCBI Taxonomy" id="1456230"/>
    <lineage>
        <taxon>Archaea</taxon>
        <taxon>Nitrososphaerota</taxon>
        <taxon>environmental samples</taxon>
    </lineage>
</organism>
<dbReference type="AlphaFoldDB" id="A0A075HEC7"/>
<dbReference type="EMBL" id="KF900997">
    <property type="protein sequence ID" value="AIF14289.1"/>
    <property type="molecule type" value="Genomic_DNA"/>
</dbReference>
<proteinExistence type="predicted"/>